<sequence>MWSFILPIVLFAAAITENLRCLNETFRTSTCIGDVRYDLVNNGVKIDDGEEQDAEVDCIDGYRKCELGCLFDELYEQGGNTHISETLTLAGYSHGDLLLDDIETKCGNLVGEAALKSLPAPSTLNYLVGMTA</sequence>
<name>A0AAV4T9Y0_CAEEX</name>
<accession>A0AAV4T9Y0</accession>
<keyword evidence="3" id="KW-1185">Reference proteome</keyword>
<protein>
    <submittedName>
        <fullName evidence="2">Uncharacterized protein</fullName>
    </submittedName>
</protein>
<evidence type="ECO:0000256" key="1">
    <source>
        <dbReference type="SAM" id="SignalP"/>
    </source>
</evidence>
<feature type="signal peptide" evidence="1">
    <location>
        <begin position="1"/>
        <end position="21"/>
    </location>
</feature>
<feature type="chain" id="PRO_5043674637" evidence="1">
    <location>
        <begin position="22"/>
        <end position="132"/>
    </location>
</feature>
<dbReference type="AlphaFoldDB" id="A0AAV4T9Y0"/>
<comment type="caution">
    <text evidence="2">The sequence shown here is derived from an EMBL/GenBank/DDBJ whole genome shotgun (WGS) entry which is preliminary data.</text>
</comment>
<organism evidence="2 3">
    <name type="scientific">Caerostris extrusa</name>
    <name type="common">Bark spider</name>
    <name type="synonym">Caerostris bankana</name>
    <dbReference type="NCBI Taxonomy" id="172846"/>
    <lineage>
        <taxon>Eukaryota</taxon>
        <taxon>Metazoa</taxon>
        <taxon>Ecdysozoa</taxon>
        <taxon>Arthropoda</taxon>
        <taxon>Chelicerata</taxon>
        <taxon>Arachnida</taxon>
        <taxon>Araneae</taxon>
        <taxon>Araneomorphae</taxon>
        <taxon>Entelegynae</taxon>
        <taxon>Araneoidea</taxon>
        <taxon>Araneidae</taxon>
        <taxon>Caerostris</taxon>
    </lineage>
</organism>
<proteinExistence type="predicted"/>
<keyword evidence="1" id="KW-0732">Signal</keyword>
<dbReference type="EMBL" id="BPLR01010795">
    <property type="protein sequence ID" value="GIY42076.1"/>
    <property type="molecule type" value="Genomic_DNA"/>
</dbReference>
<gene>
    <name evidence="2" type="ORF">CEXT_508721</name>
</gene>
<dbReference type="Proteomes" id="UP001054945">
    <property type="component" value="Unassembled WGS sequence"/>
</dbReference>
<evidence type="ECO:0000313" key="3">
    <source>
        <dbReference type="Proteomes" id="UP001054945"/>
    </source>
</evidence>
<reference evidence="2 3" key="1">
    <citation type="submission" date="2021-06" db="EMBL/GenBank/DDBJ databases">
        <title>Caerostris extrusa draft genome.</title>
        <authorList>
            <person name="Kono N."/>
            <person name="Arakawa K."/>
        </authorList>
    </citation>
    <scope>NUCLEOTIDE SEQUENCE [LARGE SCALE GENOMIC DNA]</scope>
</reference>
<evidence type="ECO:0000313" key="2">
    <source>
        <dbReference type="EMBL" id="GIY42076.1"/>
    </source>
</evidence>